<organism evidence="1">
    <name type="scientific">Anguilla anguilla</name>
    <name type="common">European freshwater eel</name>
    <name type="synonym">Muraena anguilla</name>
    <dbReference type="NCBI Taxonomy" id="7936"/>
    <lineage>
        <taxon>Eukaryota</taxon>
        <taxon>Metazoa</taxon>
        <taxon>Chordata</taxon>
        <taxon>Craniata</taxon>
        <taxon>Vertebrata</taxon>
        <taxon>Euteleostomi</taxon>
        <taxon>Actinopterygii</taxon>
        <taxon>Neopterygii</taxon>
        <taxon>Teleostei</taxon>
        <taxon>Anguilliformes</taxon>
        <taxon>Anguillidae</taxon>
        <taxon>Anguilla</taxon>
    </lineage>
</organism>
<reference evidence="1" key="2">
    <citation type="journal article" date="2015" name="Fish Shellfish Immunol.">
        <title>Early steps in the European eel (Anguilla anguilla)-Vibrio vulnificus interaction in the gills: Role of the RtxA13 toxin.</title>
        <authorList>
            <person name="Callol A."/>
            <person name="Pajuelo D."/>
            <person name="Ebbesson L."/>
            <person name="Teles M."/>
            <person name="MacKenzie S."/>
            <person name="Amaro C."/>
        </authorList>
    </citation>
    <scope>NUCLEOTIDE SEQUENCE</scope>
</reference>
<dbReference type="AlphaFoldDB" id="A0A0E9Q7Y7"/>
<reference evidence="1" key="1">
    <citation type="submission" date="2014-11" db="EMBL/GenBank/DDBJ databases">
        <authorList>
            <person name="Amaro Gonzalez C."/>
        </authorList>
    </citation>
    <scope>NUCLEOTIDE SEQUENCE</scope>
</reference>
<protein>
    <submittedName>
        <fullName evidence="1">Uncharacterized protein</fullName>
    </submittedName>
</protein>
<sequence length="47" mass="5735">MWQCSVTNDYTPLSVHTHLKKKIVIIRRLPWFWLKHLFKSTKALNRV</sequence>
<evidence type="ECO:0000313" key="1">
    <source>
        <dbReference type="EMBL" id="JAH12647.1"/>
    </source>
</evidence>
<accession>A0A0E9Q7Y7</accession>
<proteinExistence type="predicted"/>
<dbReference type="EMBL" id="GBXM01095930">
    <property type="protein sequence ID" value="JAH12647.1"/>
    <property type="molecule type" value="Transcribed_RNA"/>
</dbReference>
<name>A0A0E9Q7Y7_ANGAN</name>